<dbReference type="RefSeq" id="WP_045247061.1">
    <property type="nucleotide sequence ID" value="NZ_JYIY01000068.1"/>
</dbReference>
<keyword evidence="2" id="KW-1185">Reference proteome</keyword>
<proteinExistence type="predicted"/>
<evidence type="ECO:0000313" key="1">
    <source>
        <dbReference type="EMBL" id="KJL37214.1"/>
    </source>
</evidence>
<dbReference type="Gene3D" id="3.40.50.1820">
    <property type="entry name" value="alpha/beta hydrolase"/>
    <property type="match status" value="1"/>
</dbReference>
<dbReference type="SUPFAM" id="SSF53474">
    <property type="entry name" value="alpha/beta-Hydrolases"/>
    <property type="match status" value="1"/>
</dbReference>
<sequence length="251" mass="26823">MHFTSETRLDQGPIEREFTLGDIPGILWTPPTASTAGPVPLILLGQPGGLGLRRMHPRLEVRARSAAAQGFASVALELPGAGDRHPLPGAEQARADLVRAISVGERPDDDIIDRLILPIVERAVPEWQAALDAVLGLPEIGDRVAISGGVIAVAVRLAATDRRIAAAGLFAGSYVPRSTMDEARRITIPLHGLLQWDDEGNDRQMALDLFDAFASTEKTLYANMGGHTGVPSFASEDAARFFARHLDSTGD</sequence>
<protein>
    <recommendedName>
        <fullName evidence="3">Alpha/beta hydrolase</fullName>
    </recommendedName>
</protein>
<dbReference type="PATRIC" id="fig|400772.4.peg.1126"/>
<dbReference type="Proteomes" id="UP000033451">
    <property type="component" value="Unassembled WGS sequence"/>
</dbReference>
<accession>A0A0F0LWZ6</accession>
<name>A0A0F0LWZ6_9MICO</name>
<evidence type="ECO:0008006" key="3">
    <source>
        <dbReference type="Google" id="ProtNLM"/>
    </source>
</evidence>
<gene>
    <name evidence="1" type="ORF">RR49_01102</name>
</gene>
<evidence type="ECO:0000313" key="2">
    <source>
        <dbReference type="Proteomes" id="UP000033451"/>
    </source>
</evidence>
<dbReference type="EMBL" id="JYIY01000068">
    <property type="protein sequence ID" value="KJL37214.1"/>
    <property type="molecule type" value="Genomic_DNA"/>
</dbReference>
<dbReference type="OrthoDB" id="4158640at2"/>
<dbReference type="InterPro" id="IPR029058">
    <property type="entry name" value="AB_hydrolase_fold"/>
</dbReference>
<organism evidence="1 2">
    <name type="scientific">Microbacterium ginsengisoli</name>
    <dbReference type="NCBI Taxonomy" id="400772"/>
    <lineage>
        <taxon>Bacteria</taxon>
        <taxon>Bacillati</taxon>
        <taxon>Actinomycetota</taxon>
        <taxon>Actinomycetes</taxon>
        <taxon>Micrococcales</taxon>
        <taxon>Microbacteriaceae</taxon>
        <taxon>Microbacterium</taxon>
    </lineage>
</organism>
<reference evidence="1 2" key="1">
    <citation type="submission" date="2015-02" db="EMBL/GenBank/DDBJ databases">
        <title>Draft genome sequences of ten Microbacterium spp. with emphasis on heavy metal contaminated environments.</title>
        <authorList>
            <person name="Corretto E."/>
        </authorList>
    </citation>
    <scope>NUCLEOTIDE SEQUENCE [LARGE SCALE GENOMIC DNA]</scope>
    <source>
        <strain evidence="1 2">DSM 18659</strain>
    </source>
</reference>
<comment type="caution">
    <text evidence="1">The sequence shown here is derived from an EMBL/GenBank/DDBJ whole genome shotgun (WGS) entry which is preliminary data.</text>
</comment>
<dbReference type="STRING" id="400772.RR49_01102"/>
<dbReference type="AlphaFoldDB" id="A0A0F0LWZ6"/>